<dbReference type="Pfam" id="PF14355">
    <property type="entry name" value="Abi_C"/>
    <property type="match status" value="1"/>
</dbReference>
<dbReference type="EMBL" id="JBANDC010000004">
    <property type="protein sequence ID" value="MEM4987236.1"/>
    <property type="molecule type" value="Genomic_DNA"/>
</dbReference>
<keyword evidence="3" id="KW-1185">Reference proteome</keyword>
<dbReference type="RefSeq" id="WP_342828855.1">
    <property type="nucleotide sequence ID" value="NZ_JBANDC010000004.1"/>
</dbReference>
<name>A0ABU9PTC5_9BURK</name>
<gene>
    <name evidence="2" type="ORF">V8G57_07515</name>
</gene>
<sequence length="344" mass="38138">MRSSAVTRAKETWEYSKNHANILTKMLKNWQSLTPVSVSRFDVLHLRYREEIYSLSQIMKVEGPIYRPTGYGLGVMLLLSVPGSMKFASLCAKAYHFLRCVYLKNPEKPSIQLSEFRQHLAIEDALSEQVLYILSDINVCNQPTEGENPPVYVSASIRDNADIWAVLEIIVPTYARQRLLPHGTPPFSSPNASFMPTDFSHNVIGMCPGALGDLQKAHDRLLHDPAGAITSARSMLESAIKWIHHQKQEEQPSKDASTGRRLKDCLKLLGGAENDFDKPGIRIMVSGMETAVNGLDAARNAMSDGHGKSPDAPPANPRIARLVVGLATTVTTFLLATYESRQRP</sequence>
<accession>A0ABU9PTC5</accession>
<evidence type="ECO:0000313" key="3">
    <source>
        <dbReference type="Proteomes" id="UP001495910"/>
    </source>
</evidence>
<proteinExistence type="predicted"/>
<evidence type="ECO:0000259" key="1">
    <source>
        <dbReference type="Pfam" id="PF14355"/>
    </source>
</evidence>
<comment type="caution">
    <text evidence="2">The sequence shown here is derived from an EMBL/GenBank/DDBJ whole genome shotgun (WGS) entry which is preliminary data.</text>
</comment>
<reference evidence="2 3" key="1">
    <citation type="submission" date="2024-02" db="EMBL/GenBank/DDBJ databases">
        <title>Draft genome sequence of Collimonas sp. strain H4R21, an effective mineral-weathering bacterial strain isolated from the beech rhizosphere.</title>
        <authorList>
            <person name="Morin E."/>
            <person name="Uroz S."/>
            <person name="Leveau J.H.J."/>
            <person name="Kumar R."/>
            <person name="Rey M.W."/>
            <person name="Pham J."/>
        </authorList>
    </citation>
    <scope>NUCLEOTIDE SEQUENCE [LARGE SCALE GENOMIC DNA]</scope>
    <source>
        <strain evidence="2 3">H4R21</strain>
    </source>
</reference>
<evidence type="ECO:0000313" key="2">
    <source>
        <dbReference type="EMBL" id="MEM4987236.1"/>
    </source>
</evidence>
<feature type="domain" description="Abortive infection protein-like C-terminal" evidence="1">
    <location>
        <begin position="280"/>
        <end position="335"/>
    </location>
</feature>
<dbReference type="Proteomes" id="UP001495910">
    <property type="component" value="Unassembled WGS sequence"/>
</dbReference>
<protein>
    <submittedName>
        <fullName evidence="2">Abortive infection family protein</fullName>
    </submittedName>
</protein>
<organism evidence="2 3">
    <name type="scientific">Collimonas rhizosphaerae</name>
    <dbReference type="NCBI Taxonomy" id="3126357"/>
    <lineage>
        <taxon>Bacteria</taxon>
        <taxon>Pseudomonadati</taxon>
        <taxon>Pseudomonadota</taxon>
        <taxon>Betaproteobacteria</taxon>
        <taxon>Burkholderiales</taxon>
        <taxon>Oxalobacteraceae</taxon>
        <taxon>Collimonas</taxon>
    </lineage>
</organism>
<dbReference type="InterPro" id="IPR026001">
    <property type="entry name" value="Abi-like_C"/>
</dbReference>